<evidence type="ECO:0000313" key="2">
    <source>
        <dbReference type="EMBL" id="CDN53177.1"/>
    </source>
</evidence>
<dbReference type="KEGG" id="ngl:RG1141_CH08170"/>
<dbReference type="RefSeq" id="WP_038541181.1">
    <property type="nucleotide sequence ID" value="NZ_HG938355.1"/>
</dbReference>
<dbReference type="Pfam" id="PF10988">
    <property type="entry name" value="DUF2807"/>
    <property type="match status" value="1"/>
</dbReference>
<dbReference type="Proteomes" id="UP000028186">
    <property type="component" value="Chromosome I"/>
</dbReference>
<feature type="domain" description="Putative auto-transporter adhesin head GIN" evidence="1">
    <location>
        <begin position="65"/>
        <end position="218"/>
    </location>
</feature>
<proteinExistence type="predicted"/>
<dbReference type="HOGENOM" id="CLU_089573_0_0_5"/>
<evidence type="ECO:0000259" key="1">
    <source>
        <dbReference type="Pfam" id="PF10988"/>
    </source>
</evidence>
<dbReference type="eggNOG" id="COG4709">
    <property type="taxonomic scope" value="Bacteria"/>
</dbReference>
<dbReference type="Gene3D" id="2.160.20.120">
    <property type="match status" value="1"/>
</dbReference>
<dbReference type="AlphaFoldDB" id="A0A068T3W9"/>
<dbReference type="EMBL" id="HG938355">
    <property type="protein sequence ID" value="CDN53177.1"/>
    <property type="molecule type" value="Genomic_DNA"/>
</dbReference>
<evidence type="ECO:0000313" key="3">
    <source>
        <dbReference type="Proteomes" id="UP000028186"/>
    </source>
</evidence>
<sequence>MTRTLAFVATTGLIGAAAFLTIGIALAGPSWTDTAGLWGIGKSTCGPATSARRQVTLPFATSDSLAIHMPASVHYQPGDRAEAVISGDPALLDNVRFEAGVLGLDCDPGWFASRLEVELSGPSIFIWELRGSGDLTLSQISQPKLQVSIEGSGDVTATGTADAVDLSISGSGEAQFEDLTAKSVKVDIRGSGDARLTAQVDADVSISGSGDIELFGRPTMRRSEIRGSGSIQQMP</sequence>
<dbReference type="InterPro" id="IPR021255">
    <property type="entry name" value="DUF2807"/>
</dbReference>
<name>A0A068T3W9_NEOGA</name>
<accession>A0A068T3W9</accession>
<organism evidence="2 3">
    <name type="scientific">Neorhizobium galegae bv. officinalis bv. officinalis str. HAMBI 1141</name>
    <dbReference type="NCBI Taxonomy" id="1028801"/>
    <lineage>
        <taxon>Bacteria</taxon>
        <taxon>Pseudomonadati</taxon>
        <taxon>Pseudomonadota</taxon>
        <taxon>Alphaproteobacteria</taxon>
        <taxon>Hyphomicrobiales</taxon>
        <taxon>Rhizobiaceae</taxon>
        <taxon>Rhizobium/Agrobacterium group</taxon>
        <taxon>Neorhizobium</taxon>
    </lineage>
</organism>
<gene>
    <name evidence="2" type="ORF">RG1141_CH08170</name>
</gene>
<dbReference type="PATRIC" id="fig|1028801.3.peg.832"/>
<protein>
    <recommendedName>
        <fullName evidence="1">Putative auto-transporter adhesin head GIN domain-containing protein</fullName>
    </recommendedName>
</protein>
<reference evidence="3" key="1">
    <citation type="journal article" date="2014" name="BMC Genomics">
        <title>Genome sequencing of two Neorhizobium galegae strains reveals a noeT gene responsible for the unusual acetylation of the nodulation factors.</title>
        <authorList>
            <person name="Osterman J."/>
            <person name="Marsh J."/>
            <person name="Laine P.K."/>
            <person name="Zeng Z."/>
            <person name="Alatalo E."/>
            <person name="Sullivan J.T."/>
            <person name="Young J.P."/>
            <person name="Thomas-Oates J."/>
            <person name="Paulin L."/>
            <person name="Lindstrom K."/>
        </authorList>
    </citation>
    <scope>NUCLEOTIDE SEQUENCE [LARGE SCALE GENOMIC DNA]</scope>
    <source>
        <strain evidence="3">HAMBI 1141</strain>
    </source>
</reference>